<comment type="caution">
    <text evidence="13">The sequence shown here is derived from an EMBL/GenBank/DDBJ whole genome shotgun (WGS) entry which is preliminary data.</text>
</comment>
<dbReference type="SUPFAM" id="SSF51690">
    <property type="entry name" value="Nicotinate/Quinolinate PRTase C-terminal domain-like"/>
    <property type="match status" value="1"/>
</dbReference>
<dbReference type="EC" id="2.4.2.19" evidence="4"/>
<dbReference type="Pfam" id="PF01729">
    <property type="entry name" value="QRPTase_C"/>
    <property type="match status" value="1"/>
</dbReference>
<feature type="domain" description="Quinolinate phosphoribosyl transferase N-terminal" evidence="12">
    <location>
        <begin position="22"/>
        <end position="107"/>
    </location>
</feature>
<dbReference type="GO" id="GO:0004514">
    <property type="term" value="F:nicotinate-nucleotide diphosphorylase (carboxylating) activity"/>
    <property type="evidence" value="ECO:0007669"/>
    <property type="project" value="UniProtKB-EC"/>
</dbReference>
<evidence type="ECO:0000256" key="2">
    <source>
        <dbReference type="ARBA" id="ARBA00004893"/>
    </source>
</evidence>
<protein>
    <recommendedName>
        <fullName evidence="4">nicotinate-nucleotide diphosphorylase (carboxylating)</fullName>
        <ecNumber evidence="4">2.4.2.19</ecNumber>
    </recommendedName>
    <alternativeName>
        <fullName evidence="8">Quinolinate phosphoribosyltransferase [decarboxylating]</fullName>
    </alternativeName>
</protein>
<keyword evidence="14" id="KW-1185">Reference proteome</keyword>
<proteinExistence type="inferred from homology"/>
<evidence type="ECO:0000256" key="4">
    <source>
        <dbReference type="ARBA" id="ARBA00011944"/>
    </source>
</evidence>
<dbReference type="InterPro" id="IPR013785">
    <property type="entry name" value="Aldolase_TIM"/>
</dbReference>
<gene>
    <name evidence="13" type="ORF">J2Z81_001308</name>
</gene>
<evidence type="ECO:0000313" key="13">
    <source>
        <dbReference type="EMBL" id="MBP2257360.1"/>
    </source>
</evidence>
<dbReference type="Gene3D" id="3.20.20.70">
    <property type="entry name" value="Aldolase class I"/>
    <property type="match status" value="1"/>
</dbReference>
<evidence type="ECO:0000256" key="7">
    <source>
        <dbReference type="ARBA" id="ARBA00022679"/>
    </source>
</evidence>
<dbReference type="InterPro" id="IPR037128">
    <property type="entry name" value="Quinolinate_PRibosylTase_N_sf"/>
</dbReference>
<comment type="catalytic activity">
    <reaction evidence="9">
        <text>nicotinate beta-D-ribonucleotide + CO2 + diphosphate = quinolinate + 5-phospho-alpha-D-ribose 1-diphosphate + 2 H(+)</text>
        <dbReference type="Rhea" id="RHEA:12733"/>
        <dbReference type="ChEBI" id="CHEBI:15378"/>
        <dbReference type="ChEBI" id="CHEBI:16526"/>
        <dbReference type="ChEBI" id="CHEBI:29959"/>
        <dbReference type="ChEBI" id="CHEBI:33019"/>
        <dbReference type="ChEBI" id="CHEBI:57502"/>
        <dbReference type="ChEBI" id="CHEBI:58017"/>
        <dbReference type="EC" id="2.4.2.19"/>
    </reaction>
</comment>
<dbReference type="PANTHER" id="PTHR32179">
    <property type="entry name" value="NICOTINATE-NUCLEOTIDE PYROPHOSPHORYLASE [CARBOXYLATING]"/>
    <property type="match status" value="1"/>
</dbReference>
<evidence type="ECO:0000256" key="1">
    <source>
        <dbReference type="ARBA" id="ARBA00003237"/>
    </source>
</evidence>
<comment type="pathway">
    <text evidence="2">Cofactor biosynthesis; NAD(+) biosynthesis; nicotinate D-ribonucleotide from quinolinate: step 1/1.</text>
</comment>
<dbReference type="InterPro" id="IPR022412">
    <property type="entry name" value="Quinolinate_PRibosylTrfase_N"/>
</dbReference>
<dbReference type="PIRSF" id="PIRSF006250">
    <property type="entry name" value="NadC_ModD"/>
    <property type="match status" value="1"/>
</dbReference>
<evidence type="ECO:0000256" key="8">
    <source>
        <dbReference type="ARBA" id="ARBA00033102"/>
    </source>
</evidence>
<sequence length="281" mass="31253">MNLIKLRTLLHAFFEEDMGDRDITSQAIFPITECGKGVFISKEEGIISGLDVIKEGYYLFDPAIEVKTFYQDGDRVYEGDVIAEVTGPITYLLTGERVILNLLQRMSGISTITNKSVQTLNDKHTKICDTRKTSPGLRMLEKYAVTVGGGRNHRFGLYDGVMIKDNHISFCGSITEAVQRVRENIGHMVNVEVETETKEQVIEAVEAKADVIMFDNCSPKQVKELVSYVPDLVVTEISGGITLGNLAKYRNLGADYISLGYITHSVKALDISLTVCEEEIK</sequence>
<comment type="function">
    <text evidence="1">Involved in the catabolism of quinolinic acid (QA).</text>
</comment>
<dbReference type="RefSeq" id="WP_029270146.1">
    <property type="nucleotide sequence ID" value="NZ_JAGIKX010000007.1"/>
</dbReference>
<dbReference type="InterPro" id="IPR002638">
    <property type="entry name" value="Quinolinate_PRibosylTrfase_C"/>
</dbReference>
<evidence type="ECO:0000313" key="14">
    <source>
        <dbReference type="Proteomes" id="UP001519294"/>
    </source>
</evidence>
<organism evidence="13 14">
    <name type="scientific">Virgibacillus alimentarius</name>
    <dbReference type="NCBI Taxonomy" id="698769"/>
    <lineage>
        <taxon>Bacteria</taxon>
        <taxon>Bacillati</taxon>
        <taxon>Bacillota</taxon>
        <taxon>Bacilli</taxon>
        <taxon>Bacillales</taxon>
        <taxon>Bacillaceae</taxon>
        <taxon>Virgibacillus</taxon>
    </lineage>
</organism>
<keyword evidence="5" id="KW-0662">Pyridine nucleotide biosynthesis</keyword>
<keyword evidence="7 10" id="KW-0808">Transferase</keyword>
<evidence type="ECO:0000259" key="11">
    <source>
        <dbReference type="Pfam" id="PF01729"/>
    </source>
</evidence>
<accession>A0ABS4S8Q6</accession>
<dbReference type="EMBL" id="JAGIKX010000007">
    <property type="protein sequence ID" value="MBP2257360.1"/>
    <property type="molecule type" value="Genomic_DNA"/>
</dbReference>
<evidence type="ECO:0000256" key="9">
    <source>
        <dbReference type="ARBA" id="ARBA00047445"/>
    </source>
</evidence>
<evidence type="ECO:0000256" key="10">
    <source>
        <dbReference type="PIRNR" id="PIRNR006250"/>
    </source>
</evidence>
<comment type="similarity">
    <text evidence="3 10">Belongs to the NadC/ModD family.</text>
</comment>
<dbReference type="InterPro" id="IPR036068">
    <property type="entry name" value="Nicotinate_pribotase-like_C"/>
</dbReference>
<reference evidence="13 14" key="1">
    <citation type="submission" date="2021-03" db="EMBL/GenBank/DDBJ databases">
        <title>Genomic Encyclopedia of Type Strains, Phase IV (KMG-IV): sequencing the most valuable type-strain genomes for metagenomic binning, comparative biology and taxonomic classification.</title>
        <authorList>
            <person name="Goeker M."/>
        </authorList>
    </citation>
    <scope>NUCLEOTIDE SEQUENCE [LARGE SCALE GENOMIC DNA]</scope>
    <source>
        <strain evidence="13 14">DSM 25790</strain>
    </source>
</reference>
<name>A0ABS4S8Q6_9BACI</name>
<dbReference type="PANTHER" id="PTHR32179:SF3">
    <property type="entry name" value="NICOTINATE-NUCLEOTIDE PYROPHOSPHORYLASE [CARBOXYLATING]"/>
    <property type="match status" value="1"/>
</dbReference>
<dbReference type="CDD" id="cd01572">
    <property type="entry name" value="QPRTase"/>
    <property type="match status" value="1"/>
</dbReference>
<evidence type="ECO:0000259" key="12">
    <source>
        <dbReference type="Pfam" id="PF02749"/>
    </source>
</evidence>
<evidence type="ECO:0000256" key="3">
    <source>
        <dbReference type="ARBA" id="ARBA00009400"/>
    </source>
</evidence>
<evidence type="ECO:0000256" key="5">
    <source>
        <dbReference type="ARBA" id="ARBA00022642"/>
    </source>
</evidence>
<dbReference type="SUPFAM" id="SSF54675">
    <property type="entry name" value="Nicotinate/Quinolinate PRTase N-terminal domain-like"/>
    <property type="match status" value="1"/>
</dbReference>
<dbReference type="InterPro" id="IPR027277">
    <property type="entry name" value="NadC/ModD"/>
</dbReference>
<evidence type="ECO:0000256" key="6">
    <source>
        <dbReference type="ARBA" id="ARBA00022676"/>
    </source>
</evidence>
<feature type="domain" description="Quinolinate phosphoribosyl transferase C-terminal" evidence="11">
    <location>
        <begin position="109"/>
        <end position="273"/>
    </location>
</feature>
<dbReference type="NCBIfam" id="TIGR00078">
    <property type="entry name" value="nadC"/>
    <property type="match status" value="1"/>
</dbReference>
<keyword evidence="6 10" id="KW-0328">Glycosyltransferase</keyword>
<dbReference type="InterPro" id="IPR004393">
    <property type="entry name" value="NadC"/>
</dbReference>
<dbReference type="Pfam" id="PF02749">
    <property type="entry name" value="QRPTase_N"/>
    <property type="match status" value="1"/>
</dbReference>
<dbReference type="Proteomes" id="UP001519294">
    <property type="component" value="Unassembled WGS sequence"/>
</dbReference>
<dbReference type="Gene3D" id="3.90.1170.20">
    <property type="entry name" value="Quinolinate phosphoribosyl transferase, N-terminal domain"/>
    <property type="match status" value="1"/>
</dbReference>